<keyword evidence="5" id="KW-1185">Reference proteome</keyword>
<evidence type="ECO:0000256" key="1">
    <source>
        <dbReference type="ARBA" id="ARBA00004442"/>
    </source>
</evidence>
<sequence length="846" mass="96577">MNKIYCQTLSAAFFLTSFGIWGQTEPDSLSLPKDTSNTITETRLPVFNLGDDDGESDMGTQDIAGLLQSSRDIFTSTAGFSFGPARFRIRGYDGMNTTVLINGIPMNDMETGRAIWAMWGGLNDVTRYMDVQTGLTPSRSMFQGIGGYSSISARASSMRKGTKVSYAGTNRAYHHRVMVSHGTGMMKNGWAIAASASRRWASEGYIDGTSFDAWAYYLAIEKRINKKHTIGLTGFGAPSYRGLQSLVVQEAYDLSDNNYYNPNWGYQDGEKRNSRVRKSHIPTGMLSHYWDMNKTMKLTTTAYVSGGRNGVTRLNWYEARDPRPDYYRYLPSYQDPGSDLFNQVTNSWMTDENYRQVNWDGMYNANYKNISTIENVNGTPGNNVTGLRSKYILEEMRNDHIQYGFNSVFEKKFTEKTNFTAGYTANFYTSKNFRVVQDLLGGEFWVDVDQFAERDLDDPEASQNDIDNPNRLVKEGERFGHDYDIHVNKQDVFAQVEHDFKKVNVYLTGSYSHTSLWRTGNVRNGRFPDNSLGDSEKKKFDNFGVKGGATYKITGRHYLSLNGAYLTRAPQARNAFISARTRNDFVNGLTNEKLMTADLNYNIRYSKLKTRFTLYYTEIKDQVWMRSFYHDEYNTLVNYAMTGVNTRHMGLELGIEWNMTPTFTMTGVLAHGESIYNSRPTATISRDNNSELVAENRTVYLKNYRVGGMPQTAAAIGLKYNSPKYWFAGFNVNYFDHIYLDPNPDRRTEEAVEGYVTSDPQWNQILDQTRLDRGITVDLYGGKSWRLKGGQYINVNLSISNLLNNTKFKTGGYEQLRYMSNDIDRFPPKYAYMFGITFFAMVSFSF</sequence>
<dbReference type="Gene3D" id="2.170.130.10">
    <property type="entry name" value="TonB-dependent receptor, plug domain"/>
    <property type="match status" value="1"/>
</dbReference>
<reference evidence="4 5" key="1">
    <citation type="journal article" date="2019" name="Int. J. Syst. Evol. Microbiol.">
        <title>The Global Catalogue of Microorganisms (GCM) 10K type strain sequencing project: providing services to taxonomists for standard genome sequencing and annotation.</title>
        <authorList>
            <consortium name="The Broad Institute Genomics Platform"/>
            <consortium name="The Broad Institute Genome Sequencing Center for Infectious Disease"/>
            <person name="Wu L."/>
            <person name="Ma J."/>
        </authorList>
    </citation>
    <scope>NUCLEOTIDE SEQUENCE [LARGE SCALE GENOMIC DNA]</scope>
    <source>
        <strain evidence="4 5">JCM 16083</strain>
    </source>
</reference>
<protein>
    <submittedName>
        <fullName evidence="4">TonB-dependent receptor</fullName>
    </submittedName>
</protein>
<dbReference type="Proteomes" id="UP001501126">
    <property type="component" value="Unassembled WGS sequence"/>
</dbReference>
<name>A0ABN1MQ58_9FLAO</name>
<dbReference type="SUPFAM" id="SSF56935">
    <property type="entry name" value="Porins"/>
    <property type="match status" value="1"/>
</dbReference>
<evidence type="ECO:0000313" key="5">
    <source>
        <dbReference type="Proteomes" id="UP001501126"/>
    </source>
</evidence>
<evidence type="ECO:0000256" key="3">
    <source>
        <dbReference type="ARBA" id="ARBA00023237"/>
    </source>
</evidence>
<keyword evidence="2" id="KW-0472">Membrane</keyword>
<comment type="caution">
    <text evidence="4">The sequence shown here is derived from an EMBL/GenBank/DDBJ whole genome shotgun (WGS) entry which is preliminary data.</text>
</comment>
<keyword evidence="4" id="KW-0675">Receptor</keyword>
<dbReference type="RefSeq" id="WP_343786479.1">
    <property type="nucleotide sequence ID" value="NZ_BAAAFH010000011.1"/>
</dbReference>
<dbReference type="Gene3D" id="2.40.170.20">
    <property type="entry name" value="TonB-dependent receptor, beta-barrel domain"/>
    <property type="match status" value="1"/>
</dbReference>
<organism evidence="4 5">
    <name type="scientific">Wandonia haliotis</name>
    <dbReference type="NCBI Taxonomy" id="574963"/>
    <lineage>
        <taxon>Bacteria</taxon>
        <taxon>Pseudomonadati</taxon>
        <taxon>Bacteroidota</taxon>
        <taxon>Flavobacteriia</taxon>
        <taxon>Flavobacteriales</taxon>
        <taxon>Crocinitomicaceae</taxon>
        <taxon>Wandonia</taxon>
    </lineage>
</organism>
<proteinExistence type="predicted"/>
<accession>A0ABN1MQ58</accession>
<dbReference type="InterPro" id="IPR036942">
    <property type="entry name" value="Beta-barrel_TonB_sf"/>
</dbReference>
<evidence type="ECO:0000256" key="2">
    <source>
        <dbReference type="ARBA" id="ARBA00023136"/>
    </source>
</evidence>
<dbReference type="EMBL" id="BAAAFH010000011">
    <property type="protein sequence ID" value="GAA0875224.1"/>
    <property type="molecule type" value="Genomic_DNA"/>
</dbReference>
<evidence type="ECO:0000313" key="4">
    <source>
        <dbReference type="EMBL" id="GAA0875224.1"/>
    </source>
</evidence>
<gene>
    <name evidence="4" type="ORF">GCM10009118_16330</name>
</gene>
<dbReference type="InterPro" id="IPR037066">
    <property type="entry name" value="Plug_dom_sf"/>
</dbReference>
<comment type="subcellular location">
    <subcellularLocation>
        <location evidence="1">Cell outer membrane</location>
    </subcellularLocation>
</comment>
<keyword evidence="3" id="KW-0998">Cell outer membrane</keyword>